<dbReference type="Gene3D" id="1.10.1200.10">
    <property type="entry name" value="ACP-like"/>
    <property type="match status" value="1"/>
</dbReference>
<evidence type="ECO:0000313" key="2">
    <source>
        <dbReference type="Proteomes" id="UP000297535"/>
    </source>
</evidence>
<protein>
    <submittedName>
        <fullName evidence="1">Acyl carrier protein</fullName>
    </submittedName>
</protein>
<accession>A0A4Z0NRI6</accession>
<dbReference type="AlphaFoldDB" id="A0A4Z0NRI6"/>
<dbReference type="Proteomes" id="UP000297535">
    <property type="component" value="Unassembled WGS sequence"/>
</dbReference>
<keyword evidence="2" id="KW-1185">Reference proteome</keyword>
<reference evidence="1 2" key="1">
    <citation type="submission" date="2019-04" db="EMBL/GenBank/DDBJ databases">
        <authorList>
            <person name="Feng G."/>
            <person name="Zhu H."/>
        </authorList>
    </citation>
    <scope>NUCLEOTIDE SEQUENCE [LARGE SCALE GENOMIC DNA]</scope>
    <source>
        <strain evidence="1 2">6HR-1</strain>
    </source>
</reference>
<sequence>MSLRPTLIAEIESITRDNDKRMPPLTDDLVLLDTEFDSLCFALLVARMEDQTGIDPFSDLEVADLPVTLGDLVALYERAARPVAA</sequence>
<evidence type="ECO:0000313" key="1">
    <source>
        <dbReference type="EMBL" id="TGD99421.1"/>
    </source>
</evidence>
<comment type="caution">
    <text evidence="1">The sequence shown here is derived from an EMBL/GenBank/DDBJ whole genome shotgun (WGS) entry which is preliminary data.</text>
</comment>
<organism evidence="1 2">
    <name type="scientific">Methylobacterium nonmethylotrophicum</name>
    <dbReference type="NCBI Taxonomy" id="1141884"/>
    <lineage>
        <taxon>Bacteria</taxon>
        <taxon>Pseudomonadati</taxon>
        <taxon>Pseudomonadota</taxon>
        <taxon>Alphaproteobacteria</taxon>
        <taxon>Hyphomicrobiales</taxon>
        <taxon>Methylobacteriaceae</taxon>
        <taxon>Methylobacterium</taxon>
    </lineage>
</organism>
<dbReference type="OrthoDB" id="123083at2"/>
<dbReference type="EMBL" id="SRLB01000008">
    <property type="protein sequence ID" value="TGD99421.1"/>
    <property type="molecule type" value="Genomic_DNA"/>
</dbReference>
<name>A0A4Z0NRI6_9HYPH</name>
<dbReference type="InterPro" id="IPR036736">
    <property type="entry name" value="ACP-like_sf"/>
</dbReference>
<gene>
    <name evidence="1" type="ORF">EU555_13020</name>
</gene>
<proteinExistence type="predicted"/>
<dbReference type="RefSeq" id="WP_135415053.1">
    <property type="nucleotide sequence ID" value="NZ_SRLB01000008.1"/>
</dbReference>